<accession>A0A7N0TUQ2</accession>
<feature type="region of interest" description="Disordered" evidence="1">
    <location>
        <begin position="89"/>
        <end position="112"/>
    </location>
</feature>
<evidence type="ECO:0000313" key="3">
    <source>
        <dbReference type="EnsemblPlants" id="Kaladp0046s0067.1.v1.1.CDS.1"/>
    </source>
</evidence>
<feature type="compositionally biased region" description="Pro residues" evidence="1">
    <location>
        <begin position="533"/>
        <end position="542"/>
    </location>
</feature>
<feature type="transmembrane region" description="Helical" evidence="2">
    <location>
        <begin position="28"/>
        <end position="48"/>
    </location>
</feature>
<dbReference type="Gramene" id="Kaladp0046s0067.1.v1.1">
    <property type="protein sequence ID" value="Kaladp0046s0067.1.v1.1.CDS.1"/>
    <property type="gene ID" value="Kaladp0046s0067.v1.1"/>
</dbReference>
<dbReference type="PRINTS" id="PR01217">
    <property type="entry name" value="PRICHEXTENSN"/>
</dbReference>
<feature type="compositionally biased region" description="Basic residues" evidence="1">
    <location>
        <begin position="228"/>
        <end position="238"/>
    </location>
</feature>
<feature type="compositionally biased region" description="Basic and acidic residues" evidence="1">
    <location>
        <begin position="260"/>
        <end position="269"/>
    </location>
</feature>
<feature type="compositionally biased region" description="Basic residues" evidence="1">
    <location>
        <begin position="461"/>
        <end position="471"/>
    </location>
</feature>
<organism evidence="3 4">
    <name type="scientific">Kalanchoe fedtschenkoi</name>
    <name type="common">Lavender scallops</name>
    <name type="synonym">South American air plant</name>
    <dbReference type="NCBI Taxonomy" id="63787"/>
    <lineage>
        <taxon>Eukaryota</taxon>
        <taxon>Viridiplantae</taxon>
        <taxon>Streptophyta</taxon>
        <taxon>Embryophyta</taxon>
        <taxon>Tracheophyta</taxon>
        <taxon>Spermatophyta</taxon>
        <taxon>Magnoliopsida</taxon>
        <taxon>eudicotyledons</taxon>
        <taxon>Gunneridae</taxon>
        <taxon>Pentapetalae</taxon>
        <taxon>Saxifragales</taxon>
        <taxon>Crassulaceae</taxon>
        <taxon>Kalanchoe</taxon>
    </lineage>
</organism>
<keyword evidence="2" id="KW-1133">Transmembrane helix</keyword>
<feature type="compositionally biased region" description="Pro residues" evidence="1">
    <location>
        <begin position="350"/>
        <end position="365"/>
    </location>
</feature>
<name>A0A7N0TUQ2_KALFE</name>
<feature type="compositionally biased region" description="Basic and acidic residues" evidence="1">
    <location>
        <begin position="317"/>
        <end position="331"/>
    </location>
</feature>
<evidence type="ECO:0000313" key="4">
    <source>
        <dbReference type="Proteomes" id="UP000594263"/>
    </source>
</evidence>
<dbReference type="OMA" id="VNFHRST"/>
<proteinExistence type="predicted"/>
<protein>
    <submittedName>
        <fullName evidence="3">Uncharacterized protein</fullName>
    </submittedName>
</protein>
<keyword evidence="2" id="KW-0472">Membrane</keyword>
<feature type="region of interest" description="Disordered" evidence="1">
    <location>
        <begin position="193"/>
        <end position="545"/>
    </location>
</feature>
<sequence length="613" mass="68292">MDEEGKPPRFWLHAGHRRSSSNFNTSTLFMLIVPTAALLLLLFTFSSVPSLSSQILNPNSVKKTWDSLNLLLVLFAIFCGTFARWNEDDGGSTESRDQVSNDHPPQQPSSHQLKWYELSSYDSSMRATTSGRGGLRRSSSSYPDLRQQSNWETTGEHGFRYYDDFEIARINQLLKIQPEGIVGQGRLRINADPDAKLNSYPSKQDSEARPASSRANPPSSPPPPLSLRQKKTRAHRSVPRIERLGIQNAAGTAHKLPQIENKEEIRHSLETGLRSQAKAGRRRRPKDVPGKDGGRQKSSVAICTSPPSPPVDVTSPLKDEYSLHHPQDPKVKLTVPKQKTETESETQAVPSPPPRLLPPPPPIPPSTIWRPEQAVKKEGKKSSAKREIAMVWASIYKRKKKQNQPEQPQQLGREDAGNYNGISELFCEPEFSSTTQLCPHPSPPPPPPPLPPPPHSVLHSFFRKTGSKKIHSVPAPPPPPPRLPRQSFITQVTPRPRSSAGKPPLPKRQSSYRKDEYRYASSSGSESPVADIPRPPPLPPFGVPETRFAVRGGLARMGKNSSWRSEEIEELSEFEGESLAMEWSGGEADVNAKAETFIARLRGEWRLEKMNDT</sequence>
<dbReference type="EnsemblPlants" id="Kaladp0046s0067.1.v1.1">
    <property type="protein sequence ID" value="Kaladp0046s0067.1.v1.1.CDS.1"/>
    <property type="gene ID" value="Kaladp0046s0067.v1.1"/>
</dbReference>
<reference evidence="3" key="1">
    <citation type="submission" date="2021-01" db="UniProtKB">
        <authorList>
            <consortium name="EnsemblPlants"/>
        </authorList>
    </citation>
    <scope>IDENTIFICATION</scope>
</reference>
<feature type="compositionally biased region" description="Pro residues" evidence="1">
    <location>
        <begin position="440"/>
        <end position="455"/>
    </location>
</feature>
<feature type="compositionally biased region" description="Basic and acidic residues" evidence="1">
    <location>
        <begin position="373"/>
        <end position="388"/>
    </location>
</feature>
<feature type="region of interest" description="Disordered" evidence="1">
    <location>
        <begin position="126"/>
        <end position="150"/>
    </location>
</feature>
<feature type="transmembrane region" description="Helical" evidence="2">
    <location>
        <begin position="68"/>
        <end position="85"/>
    </location>
</feature>
<feature type="compositionally biased region" description="Polar residues" evidence="1">
    <location>
        <begin position="101"/>
        <end position="112"/>
    </location>
</feature>
<dbReference type="Proteomes" id="UP000594263">
    <property type="component" value="Unplaced"/>
</dbReference>
<evidence type="ECO:0000256" key="1">
    <source>
        <dbReference type="SAM" id="MobiDB-lite"/>
    </source>
</evidence>
<keyword evidence="4" id="KW-1185">Reference proteome</keyword>
<feature type="compositionally biased region" description="Pro residues" evidence="1">
    <location>
        <begin position="474"/>
        <end position="483"/>
    </location>
</feature>
<keyword evidence="2" id="KW-0812">Transmembrane</keyword>
<dbReference type="PANTHER" id="PTHR33098">
    <property type="entry name" value="COTTON FIBER (DUF761)"/>
    <property type="match status" value="1"/>
</dbReference>
<dbReference type="PANTHER" id="PTHR33098:SF71">
    <property type="entry name" value="HYDROXYPROLINE-RICH GLYCOPROTEIN FAMILY PROTEIN"/>
    <property type="match status" value="1"/>
</dbReference>
<dbReference type="AlphaFoldDB" id="A0A7N0TUQ2"/>
<evidence type="ECO:0000256" key="2">
    <source>
        <dbReference type="SAM" id="Phobius"/>
    </source>
</evidence>
<feature type="compositionally biased region" description="Basic and acidic residues" evidence="1">
    <location>
        <begin position="286"/>
        <end position="295"/>
    </location>
</feature>